<proteinExistence type="predicted"/>
<evidence type="ECO:0000313" key="3">
    <source>
        <dbReference type="Proteomes" id="UP000019141"/>
    </source>
</evidence>
<keyword evidence="3" id="KW-1185">Reference proteome</keyword>
<name>W4LK88_ENTF1</name>
<dbReference type="PANTHER" id="PTHR43666">
    <property type="entry name" value="TLDD PROTEIN"/>
    <property type="match status" value="1"/>
</dbReference>
<dbReference type="EMBL" id="AZHW01000545">
    <property type="protein sequence ID" value="ETW98518.1"/>
    <property type="molecule type" value="Genomic_DNA"/>
</dbReference>
<dbReference type="Proteomes" id="UP000019141">
    <property type="component" value="Unassembled WGS sequence"/>
</dbReference>
<evidence type="ECO:0000313" key="2">
    <source>
        <dbReference type="EMBL" id="ETW98518.1"/>
    </source>
</evidence>
<dbReference type="InterPro" id="IPR036059">
    <property type="entry name" value="TldD/PmbA_sf"/>
</dbReference>
<feature type="domain" description="Metalloprotease TldD/E C-terminal" evidence="1">
    <location>
        <begin position="215"/>
        <end position="439"/>
    </location>
</feature>
<protein>
    <recommendedName>
        <fullName evidence="1">Metalloprotease TldD/E C-terminal domain-containing protein</fullName>
    </recommendedName>
</protein>
<dbReference type="SUPFAM" id="SSF111283">
    <property type="entry name" value="Putative modulator of DNA gyrase, PmbA/TldD"/>
    <property type="match status" value="1"/>
</dbReference>
<comment type="caution">
    <text evidence="2">The sequence shown here is derived from an EMBL/GenBank/DDBJ whole genome shotgun (WGS) entry which is preliminary data.</text>
</comment>
<dbReference type="AlphaFoldDB" id="W4LK88"/>
<sequence length="440" mass="48592">MQDYFYSLADAITLSLQGDEVYTCTFHGEDSDFVRLNRSAIRQPGSVQQRSLSLDLIAGRRHAPGTITLSGDFEWDCDRLNALVDELRDKLPYLPEDPYLLYATEVQNSESLGANHLPAAEDAVAALIDAGEGHDLVGIYASGGTYAGFANSLGQRNWFSSYSFNADWSFYHEKDKAVKTAYAGLTWDSAAFDRKVEAALSHLDLLRQSPLTIEPGAYRVYLSPKALYDILGMLSWGGFGLKDHRTKRTTLLKMVEADTHLHPSVTLRENTAEGTAPNFQDAGFVKPDCVTLIESGRFRNCLVSPRSAEEYGVPTNGAAGGESPESIDMAAGTLANDDIVKQLDTGIYISNVWYLNYSDRSACRLTGMTRFAAFWVENGEIRAPLNVMRFDESVYRMLGDQLIDLTAERELILDAGSYFHRSTDSGRVPGALVEGFTFTL</sequence>
<dbReference type="PANTHER" id="PTHR43666:SF1">
    <property type="entry name" value="CONSERVED PROTEIN"/>
    <property type="match status" value="1"/>
</dbReference>
<dbReference type="HOGENOM" id="CLU_050371_0_0_7"/>
<dbReference type="Pfam" id="PF19289">
    <property type="entry name" value="PmbA_TldD_3rd"/>
    <property type="match status" value="1"/>
</dbReference>
<organism evidence="2 3">
    <name type="scientific">Entotheonella factor</name>
    <dbReference type="NCBI Taxonomy" id="1429438"/>
    <lineage>
        <taxon>Bacteria</taxon>
        <taxon>Pseudomonadati</taxon>
        <taxon>Nitrospinota/Tectimicrobiota group</taxon>
        <taxon>Candidatus Tectimicrobiota</taxon>
        <taxon>Candidatus Entotheonellia</taxon>
        <taxon>Candidatus Entotheonellales</taxon>
        <taxon>Candidatus Entotheonellaceae</taxon>
        <taxon>Candidatus Entotheonella</taxon>
    </lineage>
</organism>
<dbReference type="GO" id="GO:0008237">
    <property type="term" value="F:metallopeptidase activity"/>
    <property type="evidence" value="ECO:0007669"/>
    <property type="project" value="InterPro"/>
</dbReference>
<accession>W4LK88</accession>
<gene>
    <name evidence="2" type="ORF">ETSY1_18380</name>
</gene>
<dbReference type="GO" id="GO:0006508">
    <property type="term" value="P:proteolysis"/>
    <property type="evidence" value="ECO:0007669"/>
    <property type="project" value="InterPro"/>
</dbReference>
<reference evidence="2 3" key="1">
    <citation type="journal article" date="2014" name="Nature">
        <title>An environmental bacterial taxon with a large and distinct metabolic repertoire.</title>
        <authorList>
            <person name="Wilson M.C."/>
            <person name="Mori T."/>
            <person name="Ruckert C."/>
            <person name="Uria A.R."/>
            <person name="Helf M.J."/>
            <person name="Takada K."/>
            <person name="Gernert C."/>
            <person name="Steffens U.A."/>
            <person name="Heycke N."/>
            <person name="Schmitt S."/>
            <person name="Rinke C."/>
            <person name="Helfrich E.J."/>
            <person name="Brachmann A.O."/>
            <person name="Gurgui C."/>
            <person name="Wakimoto T."/>
            <person name="Kracht M."/>
            <person name="Crusemann M."/>
            <person name="Hentschel U."/>
            <person name="Abe I."/>
            <person name="Matsunaga S."/>
            <person name="Kalinowski J."/>
            <person name="Takeyama H."/>
            <person name="Piel J."/>
        </authorList>
    </citation>
    <scope>NUCLEOTIDE SEQUENCE [LARGE SCALE GENOMIC DNA]</scope>
    <source>
        <strain evidence="3">TSY1</strain>
    </source>
</reference>
<dbReference type="InterPro" id="IPR045569">
    <property type="entry name" value="Metalloprtase-TldD/E_C"/>
</dbReference>
<evidence type="ECO:0000259" key="1">
    <source>
        <dbReference type="Pfam" id="PF19289"/>
    </source>
</evidence>